<sequence>MMNEKPTLKQLLEVSEGKKLLFLGKEGIFTEKEVARFLKKYKITATKYLEEDVVGVVEYHRLNPLEEDISNDAYDRKLPLFKLNEFEQLLSEEIDDDALLMAIRLGNDQERLIRLLGNEHLTDELFVRLLKMYRFDEEEEDNRQDRDVIMYTLRRYIDIRPNEEDLLYSYLTLRRLATEATDSQLLMALLGFPNFEFLVRGKEKVTLHETIARNPALSEELIRKLLSLRETKVNVALAGNHSAGSEVLKFLLERNDTQINKALATNPSIDNELFSALLEKENEVISLLLIHQPIDTERLELIEKYGVNEHLFVLIGHNSSLAMRVISKLLEKGNVELLEALSGNKAVSSDVLELIYQHDEVEDFVHLARNPSTPLWILQALYEENMESPEILAALAHNPSLPERILRELFERDELSINKGLASNAALPLELLDILKVDTRLQNELAKNENLLKSYEEVLKQNKVMMNV</sequence>
<reference evidence="2" key="2">
    <citation type="journal article" date="2017" name="Stand. Genomic Sci.">
        <title>Complete genome sequence of the sulfur-oxidizing chemolithoautotrophic Sulfurovum lithotrophicum 42BKTT.</title>
        <authorList>
            <person name="Jeon W."/>
            <person name="Priscilla L."/>
            <person name="Park G."/>
            <person name="Lee H."/>
            <person name="Lee N."/>
            <person name="Lee D."/>
            <person name="Kwon H."/>
            <person name="Ahn I."/>
            <person name="Lee C."/>
            <person name="Lee H."/>
            <person name="Ahn J."/>
        </authorList>
    </citation>
    <scope>NUCLEOTIDE SEQUENCE [LARGE SCALE GENOMIC DNA]</scope>
    <source>
        <strain evidence="2">ATCC BAA-797 / 42BKT</strain>
    </source>
</reference>
<keyword evidence="2" id="KW-1185">Reference proteome</keyword>
<dbReference type="AlphaFoldDB" id="A0A7U4M0T7"/>
<dbReference type="EMBL" id="CP011308">
    <property type="protein sequence ID" value="AKF24766.1"/>
    <property type="molecule type" value="Genomic_DNA"/>
</dbReference>
<dbReference type="KEGG" id="slh:YH65_04720"/>
<reference evidence="1 2" key="1">
    <citation type="submission" date="2015-04" db="EMBL/GenBank/DDBJ databases">
        <title>Complete genome sequence of Sulfurovum lithotrophicum ATCC BAA-797T.</title>
        <authorList>
            <person name="Ahn J."/>
            <person name="Park G."/>
            <person name="Jeon W."/>
            <person name="Jang Y."/>
            <person name="Jang M."/>
            <person name="Lee H."/>
            <person name="Lee H."/>
        </authorList>
    </citation>
    <scope>NUCLEOTIDE SEQUENCE [LARGE SCALE GENOMIC DNA]</scope>
    <source>
        <strain evidence="2">ATCC BAA-797 / 42BKT</strain>
    </source>
</reference>
<organism evidence="1 2">
    <name type="scientific">Sulfurovum lithotrophicum</name>
    <dbReference type="NCBI Taxonomy" id="206403"/>
    <lineage>
        <taxon>Bacteria</taxon>
        <taxon>Pseudomonadati</taxon>
        <taxon>Campylobacterota</taxon>
        <taxon>Epsilonproteobacteria</taxon>
        <taxon>Campylobacterales</taxon>
        <taxon>Sulfurovaceae</taxon>
        <taxon>Sulfurovum</taxon>
    </lineage>
</organism>
<proteinExistence type="predicted"/>
<accession>A0A7U4M0T7</accession>
<evidence type="ECO:0000313" key="1">
    <source>
        <dbReference type="EMBL" id="AKF24766.1"/>
    </source>
</evidence>
<name>A0A7U4M0T7_9BACT</name>
<dbReference type="RefSeq" id="WP_046550857.1">
    <property type="nucleotide sequence ID" value="NZ_CP011308.1"/>
</dbReference>
<protein>
    <recommendedName>
        <fullName evidence="3">Leucine rich repeat variant</fullName>
    </recommendedName>
</protein>
<evidence type="ECO:0000313" key="2">
    <source>
        <dbReference type="Proteomes" id="UP000034444"/>
    </source>
</evidence>
<gene>
    <name evidence="1" type="ORF">YH65_04720</name>
</gene>
<dbReference type="Proteomes" id="UP000034444">
    <property type="component" value="Chromosome"/>
</dbReference>
<evidence type="ECO:0008006" key="3">
    <source>
        <dbReference type="Google" id="ProtNLM"/>
    </source>
</evidence>
<dbReference type="OrthoDB" id="5333399at2"/>